<accession>A0AA38IHG2</accession>
<organism evidence="3 4">
    <name type="scientific">Zophobas morio</name>
    <dbReference type="NCBI Taxonomy" id="2755281"/>
    <lineage>
        <taxon>Eukaryota</taxon>
        <taxon>Metazoa</taxon>
        <taxon>Ecdysozoa</taxon>
        <taxon>Arthropoda</taxon>
        <taxon>Hexapoda</taxon>
        <taxon>Insecta</taxon>
        <taxon>Pterygota</taxon>
        <taxon>Neoptera</taxon>
        <taxon>Endopterygota</taxon>
        <taxon>Coleoptera</taxon>
        <taxon>Polyphaga</taxon>
        <taxon>Cucujiformia</taxon>
        <taxon>Tenebrionidae</taxon>
        <taxon>Zophobas</taxon>
    </lineage>
</organism>
<comment type="caution">
    <text evidence="3">The sequence shown here is derived from an EMBL/GenBank/DDBJ whole genome shotgun (WGS) entry which is preliminary data.</text>
</comment>
<dbReference type="InterPro" id="IPR029332">
    <property type="entry name" value="PEHE_dom"/>
</dbReference>
<dbReference type="EMBL" id="JALNTZ010000004">
    <property type="protein sequence ID" value="KAJ3656747.1"/>
    <property type="molecule type" value="Genomic_DNA"/>
</dbReference>
<feature type="coiled-coil region" evidence="1">
    <location>
        <begin position="81"/>
        <end position="115"/>
    </location>
</feature>
<dbReference type="GO" id="GO:0072487">
    <property type="term" value="C:MSL complex"/>
    <property type="evidence" value="ECO:0007669"/>
    <property type="project" value="InterPro"/>
</dbReference>
<proteinExistence type="predicted"/>
<dbReference type="PROSITE" id="PS52052">
    <property type="entry name" value="PEHE"/>
    <property type="match status" value="1"/>
</dbReference>
<keyword evidence="4" id="KW-1185">Reference proteome</keyword>
<dbReference type="Proteomes" id="UP001168821">
    <property type="component" value="Unassembled WGS sequence"/>
</dbReference>
<reference evidence="3" key="1">
    <citation type="journal article" date="2023" name="G3 (Bethesda)">
        <title>Whole genome assemblies of Zophobas morio and Tenebrio molitor.</title>
        <authorList>
            <person name="Kaur S."/>
            <person name="Stinson S.A."/>
            <person name="diCenzo G.C."/>
        </authorList>
    </citation>
    <scope>NUCLEOTIDE SEQUENCE</scope>
    <source>
        <strain evidence="3">QUZm001</strain>
    </source>
</reference>
<evidence type="ECO:0000256" key="1">
    <source>
        <dbReference type="SAM" id="Coils"/>
    </source>
</evidence>
<evidence type="ECO:0000313" key="3">
    <source>
        <dbReference type="EMBL" id="KAJ3656747.1"/>
    </source>
</evidence>
<dbReference type="Pfam" id="PF15275">
    <property type="entry name" value="PEHE"/>
    <property type="match status" value="1"/>
</dbReference>
<dbReference type="PANTHER" id="PTHR21656:SF2">
    <property type="entry name" value="MALE-SPECIFIC LETHAL 1 HOMOLOG"/>
    <property type="match status" value="1"/>
</dbReference>
<feature type="domain" description="PEHE" evidence="2">
    <location>
        <begin position="306"/>
        <end position="425"/>
    </location>
</feature>
<dbReference type="Gene3D" id="6.10.250.2000">
    <property type="match status" value="1"/>
</dbReference>
<evidence type="ECO:0000259" key="2">
    <source>
        <dbReference type="PROSITE" id="PS52052"/>
    </source>
</evidence>
<sequence>MSEHFPDETKVKLSKLVDSTNCLEKKKSNSVDNKNENLSCDHMYTCNTENLEINLTDPNCQSAESEVKFWKEWLILHLDLIQQQSDEILNKERTILILQQENEMLKERITCLERGAPFQPRKFFNHPNSFLDDGLDMTQDSSLCDEDNKNCIDILDLNCENSDGCSSLKEKRGLNDGESQTETPTVDHKFDSQVNFNRVGDKVKTESEERSDRLDFAGDNAGDFDPMKNLRMSIRKKRLSNSSAVSNEYALEEKRSFRKFKKRRKRVLKDSQILMTPDHYIMEANKANLRLSNVPDTSLDIPSDKNLEVPRWRIKVYASCYAMEGTENLDDEVYNKRHSRLENDERRRKRWDVQRIREQRLIEKLKQRQERLGSGSRSDEQNEPVHSLWPSLDDIKYLEVNDHLPVAAFGSPVPKIIPSEFNLPWLNNPVVVTKKLPVKRSTMRRKTAKR</sequence>
<evidence type="ECO:0000313" key="4">
    <source>
        <dbReference type="Proteomes" id="UP001168821"/>
    </source>
</evidence>
<dbReference type="AlphaFoldDB" id="A0AA38IHG2"/>
<dbReference type="SMART" id="SM01300">
    <property type="entry name" value="PEHE"/>
    <property type="match status" value="1"/>
</dbReference>
<name>A0AA38IHG2_9CUCU</name>
<dbReference type="GO" id="GO:0003682">
    <property type="term" value="F:chromatin binding"/>
    <property type="evidence" value="ECO:0007669"/>
    <property type="project" value="TreeGrafter"/>
</dbReference>
<keyword evidence="1" id="KW-0175">Coiled coil</keyword>
<dbReference type="PANTHER" id="PTHR21656">
    <property type="entry name" value="MALE-SPECIFIC LETHAL-1 PROTEIN"/>
    <property type="match status" value="1"/>
</dbReference>
<protein>
    <recommendedName>
        <fullName evidence="2">PEHE domain-containing protein</fullName>
    </recommendedName>
</protein>
<gene>
    <name evidence="3" type="ORF">Zmor_015796</name>
</gene>
<dbReference type="InterPro" id="IPR026711">
    <property type="entry name" value="Msl-1"/>
</dbReference>
<dbReference type="Gene3D" id="1.20.5.170">
    <property type="match status" value="1"/>
</dbReference>